<dbReference type="PANTHER" id="PTHR11440">
    <property type="entry name" value="LECITHIN-CHOLESTEROL ACYLTRANSFERASE-RELATED"/>
    <property type="match status" value="1"/>
</dbReference>
<dbReference type="GO" id="GO:0008374">
    <property type="term" value="F:O-acyltransferase activity"/>
    <property type="evidence" value="ECO:0007669"/>
    <property type="project" value="InterPro"/>
</dbReference>
<reference evidence="1 2" key="1">
    <citation type="submission" date="2013-05" db="EMBL/GenBank/DDBJ databases">
        <title>Draft genome of the parasitic nematode Anyclostoma ceylanicum.</title>
        <authorList>
            <person name="Mitreva M."/>
        </authorList>
    </citation>
    <scope>NUCLEOTIDE SEQUENCE [LARGE SCALE GENOMIC DNA]</scope>
</reference>
<evidence type="ECO:0008006" key="3">
    <source>
        <dbReference type="Google" id="ProtNLM"/>
    </source>
</evidence>
<dbReference type="Proteomes" id="UP000054495">
    <property type="component" value="Unassembled WGS sequence"/>
</dbReference>
<dbReference type="Pfam" id="PF02450">
    <property type="entry name" value="LCAT"/>
    <property type="match status" value="2"/>
</dbReference>
<organism evidence="1 2">
    <name type="scientific">Ancylostoma ceylanicum</name>
    <dbReference type="NCBI Taxonomy" id="53326"/>
    <lineage>
        <taxon>Eukaryota</taxon>
        <taxon>Metazoa</taxon>
        <taxon>Ecdysozoa</taxon>
        <taxon>Nematoda</taxon>
        <taxon>Chromadorea</taxon>
        <taxon>Rhabditida</taxon>
        <taxon>Rhabditina</taxon>
        <taxon>Rhabditomorpha</taxon>
        <taxon>Strongyloidea</taxon>
        <taxon>Ancylostomatidae</taxon>
        <taxon>Ancylostomatinae</taxon>
        <taxon>Ancylostoma</taxon>
    </lineage>
</organism>
<gene>
    <name evidence="1" type="ORF">ANCCEY_06040</name>
</gene>
<sequence>MVLVPVLGEMCSYLSLICVRAVTCIEILSDCVITARNISVAVPGIGGSQMEANLTGKPHVVNPFCLRHTTKYFDIWLNLEELLPIAIDCFVHNMMAPSNLASRLQTNPENGMVSNMPGVDIRVSGFGTSAGVEFVDKSRVSNTYGIPEELGEYYLRLRKLIEKAYIDALNNRVVVIGHSLGNIIALHLFTRIVDQVLNY</sequence>
<dbReference type="GO" id="GO:0006629">
    <property type="term" value="P:lipid metabolic process"/>
    <property type="evidence" value="ECO:0007669"/>
    <property type="project" value="InterPro"/>
</dbReference>
<dbReference type="EMBL" id="KE124925">
    <property type="protein sequence ID" value="EPB74860.1"/>
    <property type="molecule type" value="Genomic_DNA"/>
</dbReference>
<proteinExistence type="predicted"/>
<dbReference type="Gene3D" id="3.40.50.1820">
    <property type="entry name" value="alpha/beta hydrolase"/>
    <property type="match status" value="1"/>
</dbReference>
<evidence type="ECO:0000313" key="2">
    <source>
        <dbReference type="Proteomes" id="UP000054495"/>
    </source>
</evidence>
<dbReference type="SUPFAM" id="SSF53474">
    <property type="entry name" value="alpha/beta-Hydrolases"/>
    <property type="match status" value="1"/>
</dbReference>
<name>A0A0D6LS29_9BILA</name>
<evidence type="ECO:0000313" key="1">
    <source>
        <dbReference type="EMBL" id="EPB74860.1"/>
    </source>
</evidence>
<dbReference type="AlphaFoldDB" id="A0A0D6LS29"/>
<dbReference type="InterPro" id="IPR003386">
    <property type="entry name" value="LACT/PDAT_acylTrfase"/>
</dbReference>
<keyword evidence="2" id="KW-1185">Reference proteome</keyword>
<protein>
    <recommendedName>
        <fullName evidence="3">Lecithin:cholesterol acyltransferase</fullName>
    </recommendedName>
</protein>
<dbReference type="InterPro" id="IPR029058">
    <property type="entry name" value="AB_hydrolase_fold"/>
</dbReference>
<accession>A0A0D6LS29</accession>